<dbReference type="InterPro" id="IPR016195">
    <property type="entry name" value="Pol/histidinol_Pase-like"/>
</dbReference>
<evidence type="ECO:0000256" key="5">
    <source>
        <dbReference type="ARBA" id="ARBA00022801"/>
    </source>
</evidence>
<evidence type="ECO:0000256" key="7">
    <source>
        <dbReference type="ARBA" id="ARBA00049158"/>
    </source>
</evidence>
<proteinExistence type="inferred from homology"/>
<dbReference type="NCBIfam" id="TIGR01856">
    <property type="entry name" value="hisJ_fam"/>
    <property type="match status" value="1"/>
</dbReference>
<dbReference type="SUPFAM" id="SSF89550">
    <property type="entry name" value="PHP domain-like"/>
    <property type="match status" value="1"/>
</dbReference>
<dbReference type="Pfam" id="PF02811">
    <property type="entry name" value="PHP"/>
    <property type="match status" value="1"/>
</dbReference>
<dbReference type="EC" id="3.1.3.15" evidence="3 8"/>
<comment type="similarity">
    <text evidence="2 8">Belongs to the PHP hydrolase family. HisK subfamily.</text>
</comment>
<feature type="domain" description="PHP" evidence="9">
    <location>
        <begin position="5"/>
        <end position="217"/>
    </location>
</feature>
<dbReference type="AlphaFoldDB" id="A0A8K0NRG0"/>
<evidence type="ECO:0000313" key="10">
    <source>
        <dbReference type="EMBL" id="KAG7558273.1"/>
    </source>
</evidence>
<sequence>MPHSHHSHSGQFCRHAAQGSTLEDVVLEAIRKGFRTFGLSEHCPRYQQEDLYPEESDLTPSDLYTTYLSFLTEAHRLKTLYASQINLLVGIESEYITDSDLSALERLLQEQGGRIQYVVGSVHHVDSIPVDFDVSTFETALTHCKATRSSPDNYLKVYFDDQYKMLRRIQPMVVGHFDLCRLFAPEIQLDADMGIWEKVVRNIDHVIGYGGLFEVNAASFRKGWDQAYPGKEVLQHIIEKSGRLCLSDDSHGPKAVGLNYLRMKDYLVQNGIKEIWYLTDQESRDGKVVAKRYEGDWTTDEFWDKVRL</sequence>
<evidence type="ECO:0000256" key="3">
    <source>
        <dbReference type="ARBA" id="ARBA00013085"/>
    </source>
</evidence>
<dbReference type="OrthoDB" id="5957391at2759"/>
<comment type="catalytic activity">
    <reaction evidence="7 8">
        <text>L-histidinol phosphate + H2O = L-histidinol + phosphate</text>
        <dbReference type="Rhea" id="RHEA:14465"/>
        <dbReference type="ChEBI" id="CHEBI:15377"/>
        <dbReference type="ChEBI" id="CHEBI:43474"/>
        <dbReference type="ChEBI" id="CHEBI:57699"/>
        <dbReference type="ChEBI" id="CHEBI:57980"/>
        <dbReference type="EC" id="3.1.3.15"/>
    </reaction>
</comment>
<evidence type="ECO:0000313" key="11">
    <source>
        <dbReference type="Proteomes" id="UP000812966"/>
    </source>
</evidence>
<evidence type="ECO:0000256" key="1">
    <source>
        <dbReference type="ARBA" id="ARBA00004970"/>
    </source>
</evidence>
<comment type="pathway">
    <text evidence="1 8">Amino-acid biosynthesis; L-histidine biosynthesis; L-histidine from 5-phospho-alpha-D-ribose 1-diphosphate: step 8/9.</text>
</comment>
<evidence type="ECO:0000256" key="4">
    <source>
        <dbReference type="ARBA" id="ARBA00022605"/>
    </source>
</evidence>
<accession>A0A8K0NRG0</accession>
<keyword evidence="11" id="KW-1185">Reference proteome</keyword>
<dbReference type="Proteomes" id="UP000812966">
    <property type="component" value="Unassembled WGS sequence"/>
</dbReference>
<reference evidence="10" key="1">
    <citation type="submission" date="2020-04" db="EMBL/GenBank/DDBJ databases">
        <title>Analysis of mating type loci in Filobasidium floriforme.</title>
        <authorList>
            <person name="Nowrousian M."/>
        </authorList>
    </citation>
    <scope>NUCLEOTIDE SEQUENCE</scope>
    <source>
        <strain evidence="10">CBS 6242</strain>
    </source>
</reference>
<dbReference type="CDD" id="cd12110">
    <property type="entry name" value="PHP_HisPPase_Hisj_like"/>
    <property type="match status" value="1"/>
</dbReference>
<dbReference type="EMBL" id="JABELV010000047">
    <property type="protein sequence ID" value="KAG7558273.1"/>
    <property type="molecule type" value="Genomic_DNA"/>
</dbReference>
<protein>
    <recommendedName>
        <fullName evidence="3 8">Histidinol-phosphatase</fullName>
        <shortName evidence="8">HolPase</shortName>
        <ecNumber evidence="3 8">3.1.3.15</ecNumber>
    </recommendedName>
</protein>
<dbReference type="PANTHER" id="PTHR21039:SF0">
    <property type="entry name" value="HISTIDINOL-PHOSPHATASE"/>
    <property type="match status" value="1"/>
</dbReference>
<comment type="caution">
    <text evidence="10">The sequence shown here is derived from an EMBL/GenBank/DDBJ whole genome shotgun (WGS) entry which is preliminary data.</text>
</comment>
<dbReference type="UniPathway" id="UPA00031">
    <property type="reaction ID" value="UER00013"/>
</dbReference>
<dbReference type="Gene3D" id="3.20.20.140">
    <property type="entry name" value="Metal-dependent hydrolases"/>
    <property type="match status" value="1"/>
</dbReference>
<organism evidence="10 11">
    <name type="scientific">Filobasidium floriforme</name>
    <dbReference type="NCBI Taxonomy" id="5210"/>
    <lineage>
        <taxon>Eukaryota</taxon>
        <taxon>Fungi</taxon>
        <taxon>Dikarya</taxon>
        <taxon>Basidiomycota</taxon>
        <taxon>Agaricomycotina</taxon>
        <taxon>Tremellomycetes</taxon>
        <taxon>Filobasidiales</taxon>
        <taxon>Filobasidiaceae</taxon>
        <taxon>Filobasidium</taxon>
    </lineage>
</organism>
<dbReference type="PANTHER" id="PTHR21039">
    <property type="entry name" value="HISTIDINOL PHOSPHATASE-RELATED"/>
    <property type="match status" value="1"/>
</dbReference>
<name>A0A8K0NRG0_9TREE</name>
<dbReference type="InterPro" id="IPR004013">
    <property type="entry name" value="PHP_dom"/>
</dbReference>
<keyword evidence="5 8" id="KW-0378">Hydrolase</keyword>
<evidence type="ECO:0000256" key="6">
    <source>
        <dbReference type="ARBA" id="ARBA00023102"/>
    </source>
</evidence>
<evidence type="ECO:0000256" key="2">
    <source>
        <dbReference type="ARBA" id="ARBA00009152"/>
    </source>
</evidence>
<dbReference type="InterPro" id="IPR010140">
    <property type="entry name" value="Histidinol_P_phosphatase_HisJ"/>
</dbReference>
<gene>
    <name evidence="10" type="ORF">FFLO_02836</name>
</gene>
<keyword evidence="6 8" id="KW-0368">Histidine biosynthesis</keyword>
<evidence type="ECO:0000256" key="8">
    <source>
        <dbReference type="RuleBase" id="RU366003"/>
    </source>
</evidence>
<evidence type="ECO:0000259" key="9">
    <source>
        <dbReference type="Pfam" id="PF02811"/>
    </source>
</evidence>
<dbReference type="GO" id="GO:0004401">
    <property type="term" value="F:histidinol-phosphatase activity"/>
    <property type="evidence" value="ECO:0007669"/>
    <property type="project" value="UniProtKB-UniRule"/>
</dbReference>
<dbReference type="GO" id="GO:0000105">
    <property type="term" value="P:L-histidine biosynthetic process"/>
    <property type="evidence" value="ECO:0007669"/>
    <property type="project" value="UniProtKB-UniRule"/>
</dbReference>
<keyword evidence="4 8" id="KW-0028">Amino-acid biosynthesis</keyword>
<dbReference type="GO" id="GO:0005737">
    <property type="term" value="C:cytoplasm"/>
    <property type="evidence" value="ECO:0007669"/>
    <property type="project" value="TreeGrafter"/>
</dbReference>